<dbReference type="InterPro" id="IPR050766">
    <property type="entry name" value="Bact_Lucif_Oxidored"/>
</dbReference>
<dbReference type="InterPro" id="IPR036661">
    <property type="entry name" value="Luciferase-like_sf"/>
</dbReference>
<dbReference type="InterPro" id="IPR024003">
    <property type="entry name" value="Luciferase-like_KPN01858"/>
</dbReference>
<dbReference type="Gene3D" id="3.20.20.30">
    <property type="entry name" value="Luciferase-like domain"/>
    <property type="match status" value="1"/>
</dbReference>
<feature type="domain" description="Luciferase-like" evidence="1">
    <location>
        <begin position="15"/>
        <end position="276"/>
    </location>
</feature>
<dbReference type="OrthoDB" id="7903015at2"/>
<sequence length="348" mass="36852">MSGARLGFFTRLLDAGTDGERYRRALAQVRAAERHGFASLWIAQHHFDRDEGGLPSPFPFLAAAAVQTERIALGTGIVTLPIDDPIRVAEDAAVVNALSGGRVQLGIGTGGTPSSFAAFGRVSDERRAIQAEHVEVLRDAFGGRGIRGTSSVLNPPAPDLAVRLWQATFSVEGGRRAGLDGDGLLLSRTQPKQPGQTLHDVQLPIVEAYLEALPSGVEPRILASRTAVVVDPADLDAAWEAADPGLRRLARTFLKQDGAGDLRDIARLTDTHLGTVDEVVASLEGDLTLGRATDVAFQVHSVDPAHEITLRSIELLATEVAPRLGLRTGAEAAAELQNLTARTTGVLA</sequence>
<dbReference type="AlphaFoldDB" id="A0A147F191"/>
<gene>
    <name evidence="2" type="ORF">NS220_01095</name>
</gene>
<dbReference type="SUPFAM" id="SSF51679">
    <property type="entry name" value="Bacterial luciferase-like"/>
    <property type="match status" value="1"/>
</dbReference>
<dbReference type="Pfam" id="PF00296">
    <property type="entry name" value="Bac_luciferase"/>
    <property type="match status" value="1"/>
</dbReference>
<proteinExistence type="predicted"/>
<dbReference type="PATRIC" id="fig|2033.6.peg.3073"/>
<dbReference type="PANTHER" id="PTHR30137">
    <property type="entry name" value="LUCIFERASE-LIKE MONOOXYGENASE"/>
    <property type="match status" value="1"/>
</dbReference>
<comment type="caution">
    <text evidence="2">The sequence shown here is derived from an EMBL/GenBank/DDBJ whole genome shotgun (WGS) entry which is preliminary data.</text>
</comment>
<evidence type="ECO:0000313" key="2">
    <source>
        <dbReference type="EMBL" id="KTR96638.1"/>
    </source>
</evidence>
<dbReference type="GO" id="GO:0016705">
    <property type="term" value="F:oxidoreductase activity, acting on paired donors, with incorporation or reduction of molecular oxygen"/>
    <property type="evidence" value="ECO:0007669"/>
    <property type="project" value="InterPro"/>
</dbReference>
<dbReference type="Proteomes" id="UP000075025">
    <property type="component" value="Unassembled WGS sequence"/>
</dbReference>
<dbReference type="PANTHER" id="PTHR30137:SF15">
    <property type="entry name" value="BLL6902 PROTEIN"/>
    <property type="match status" value="1"/>
</dbReference>
<evidence type="ECO:0000313" key="3">
    <source>
        <dbReference type="Proteomes" id="UP000075025"/>
    </source>
</evidence>
<dbReference type="NCBIfam" id="TIGR04027">
    <property type="entry name" value="LLM_KPN_01858"/>
    <property type="match status" value="1"/>
</dbReference>
<accession>A0A147F191</accession>
<dbReference type="EMBL" id="LDRT01000006">
    <property type="protein sequence ID" value="KTR96638.1"/>
    <property type="molecule type" value="Genomic_DNA"/>
</dbReference>
<reference evidence="2 3" key="1">
    <citation type="journal article" date="2016" name="Front. Microbiol.">
        <title>Genomic Resource of Rice Seed Associated Bacteria.</title>
        <authorList>
            <person name="Midha S."/>
            <person name="Bansal K."/>
            <person name="Sharma S."/>
            <person name="Kumar N."/>
            <person name="Patil P.P."/>
            <person name="Chaudhry V."/>
            <person name="Patil P.B."/>
        </authorList>
    </citation>
    <scope>NUCLEOTIDE SEQUENCE [LARGE SCALE GENOMIC DNA]</scope>
    <source>
        <strain evidence="2 3">NS220</strain>
    </source>
</reference>
<organism evidence="2 3">
    <name type="scientific">Microbacterium testaceum</name>
    <name type="common">Aureobacterium testaceum</name>
    <name type="synonym">Brevibacterium testaceum</name>
    <dbReference type="NCBI Taxonomy" id="2033"/>
    <lineage>
        <taxon>Bacteria</taxon>
        <taxon>Bacillati</taxon>
        <taxon>Actinomycetota</taxon>
        <taxon>Actinomycetes</taxon>
        <taxon>Micrococcales</taxon>
        <taxon>Microbacteriaceae</taxon>
        <taxon>Microbacterium</taxon>
    </lineage>
</organism>
<evidence type="ECO:0000259" key="1">
    <source>
        <dbReference type="Pfam" id="PF00296"/>
    </source>
</evidence>
<dbReference type="GO" id="GO:0005829">
    <property type="term" value="C:cytosol"/>
    <property type="evidence" value="ECO:0007669"/>
    <property type="project" value="TreeGrafter"/>
</dbReference>
<name>A0A147F191_MICTE</name>
<dbReference type="RefSeq" id="WP_058622270.1">
    <property type="nucleotide sequence ID" value="NZ_LDRT01000006.1"/>
</dbReference>
<protein>
    <submittedName>
        <fullName evidence="2">Luciferase</fullName>
    </submittedName>
</protein>
<dbReference type="InterPro" id="IPR011251">
    <property type="entry name" value="Luciferase-like_dom"/>
</dbReference>